<reference evidence="5 6" key="1">
    <citation type="submission" date="2018-08" db="EMBL/GenBank/DDBJ databases">
        <title>A genome reference for cultivated species of the human gut microbiota.</title>
        <authorList>
            <person name="Zou Y."/>
            <person name="Xue W."/>
            <person name="Luo G."/>
        </authorList>
    </citation>
    <scope>NUCLEOTIDE SEQUENCE [LARGE SCALE GENOMIC DNA]</scope>
    <source>
        <strain evidence="5 6">AF14-6AC</strain>
    </source>
</reference>
<sequence length="171" mass="20053">MKRLFVSAVMAVAFSASLSAQGTDETPASFHDEPKAELAVELIKKYEGLHDSPDYYPYYGYGHCRLEGEKLSYDMTEAEAEELLRKDLEERYRLFRKYKKDALLLTILSYNVGHGTLLGYGKRPKSRLLKKLEAGDRDIYKEYISYCHYKGRKIRSIERRRKMEFLLLYEP</sequence>
<evidence type="ECO:0000313" key="6">
    <source>
        <dbReference type="Proteomes" id="UP000283426"/>
    </source>
</evidence>
<evidence type="ECO:0000256" key="2">
    <source>
        <dbReference type="ARBA" id="ARBA00022638"/>
    </source>
</evidence>
<keyword evidence="4" id="KW-0732">Signal</keyword>
<dbReference type="Pfam" id="PF00959">
    <property type="entry name" value="Phage_lysozyme"/>
    <property type="match status" value="1"/>
</dbReference>
<dbReference type="InterPro" id="IPR023347">
    <property type="entry name" value="Lysozyme_dom_sf"/>
</dbReference>
<keyword evidence="2 3" id="KW-0081">Bacteriolytic enzyme</keyword>
<dbReference type="GO" id="GO:0031640">
    <property type="term" value="P:killing of cells of another organism"/>
    <property type="evidence" value="ECO:0007669"/>
    <property type="project" value="UniProtKB-KW"/>
</dbReference>
<dbReference type="Gene3D" id="1.10.530.40">
    <property type="match status" value="1"/>
</dbReference>
<dbReference type="InterPro" id="IPR023346">
    <property type="entry name" value="Lysozyme-like_dom_sf"/>
</dbReference>
<dbReference type="GO" id="GO:0009253">
    <property type="term" value="P:peptidoglycan catabolic process"/>
    <property type="evidence" value="ECO:0007669"/>
    <property type="project" value="InterPro"/>
</dbReference>
<dbReference type="AlphaFoldDB" id="A0A412WC05"/>
<dbReference type="GO" id="GO:0042742">
    <property type="term" value="P:defense response to bacterium"/>
    <property type="evidence" value="ECO:0007669"/>
    <property type="project" value="UniProtKB-KW"/>
</dbReference>
<evidence type="ECO:0000256" key="1">
    <source>
        <dbReference type="ARBA" id="ARBA00022529"/>
    </source>
</evidence>
<comment type="caution">
    <text evidence="5">The sequence shown here is derived from an EMBL/GenBank/DDBJ whole genome shotgun (WGS) entry which is preliminary data.</text>
</comment>
<comment type="catalytic activity">
    <reaction evidence="3">
        <text>Hydrolysis of (1-&gt;4)-beta-linkages between N-acetylmuramic acid and N-acetyl-D-glucosamine residues in a peptidoglycan and between N-acetyl-D-glucosamine residues in chitodextrins.</text>
        <dbReference type="EC" id="3.2.1.17"/>
    </reaction>
</comment>
<comment type="similarity">
    <text evidence="3">Belongs to the glycosyl hydrolase 24 family.</text>
</comment>
<organism evidence="5 6">
    <name type="scientific">Odoribacter splanchnicus</name>
    <dbReference type="NCBI Taxonomy" id="28118"/>
    <lineage>
        <taxon>Bacteria</taxon>
        <taxon>Pseudomonadati</taxon>
        <taxon>Bacteroidota</taxon>
        <taxon>Bacteroidia</taxon>
        <taxon>Bacteroidales</taxon>
        <taxon>Odoribacteraceae</taxon>
        <taxon>Odoribacter</taxon>
    </lineage>
</organism>
<dbReference type="GO" id="GO:0003796">
    <property type="term" value="F:lysozyme activity"/>
    <property type="evidence" value="ECO:0007669"/>
    <property type="project" value="UniProtKB-EC"/>
</dbReference>
<proteinExistence type="inferred from homology"/>
<keyword evidence="3" id="KW-0378">Hydrolase</keyword>
<evidence type="ECO:0000256" key="3">
    <source>
        <dbReference type="RuleBase" id="RU003788"/>
    </source>
</evidence>
<evidence type="ECO:0000313" key="5">
    <source>
        <dbReference type="EMBL" id="RGV24273.1"/>
    </source>
</evidence>
<dbReference type="EMBL" id="QRYW01000026">
    <property type="protein sequence ID" value="RGV24273.1"/>
    <property type="molecule type" value="Genomic_DNA"/>
</dbReference>
<feature type="signal peptide" evidence="4">
    <location>
        <begin position="1"/>
        <end position="22"/>
    </location>
</feature>
<dbReference type="SUPFAM" id="SSF53955">
    <property type="entry name" value="Lysozyme-like"/>
    <property type="match status" value="1"/>
</dbReference>
<protein>
    <recommendedName>
        <fullName evidence="3">Lysozyme</fullName>
        <ecNumber evidence="3">3.2.1.17</ecNumber>
    </recommendedName>
</protein>
<gene>
    <name evidence="5" type="ORF">DWW24_12710</name>
</gene>
<dbReference type="GO" id="GO:0016998">
    <property type="term" value="P:cell wall macromolecule catabolic process"/>
    <property type="evidence" value="ECO:0007669"/>
    <property type="project" value="InterPro"/>
</dbReference>
<dbReference type="InterPro" id="IPR002196">
    <property type="entry name" value="Glyco_hydro_24"/>
</dbReference>
<name>A0A412WC05_9BACT</name>
<keyword evidence="1 3" id="KW-0929">Antimicrobial</keyword>
<dbReference type="EC" id="3.2.1.17" evidence="3"/>
<evidence type="ECO:0000256" key="4">
    <source>
        <dbReference type="SAM" id="SignalP"/>
    </source>
</evidence>
<feature type="chain" id="PRO_5019585824" description="Lysozyme" evidence="4">
    <location>
        <begin position="23"/>
        <end position="171"/>
    </location>
</feature>
<dbReference type="Proteomes" id="UP000283426">
    <property type="component" value="Unassembled WGS sequence"/>
</dbReference>
<keyword evidence="3" id="KW-0326">Glycosidase</keyword>
<accession>A0A412WC05</accession>